<reference evidence="2 3" key="1">
    <citation type="journal article" date="2018" name="Appl. Environ. Microbiol.">
        <title>Genome rearrangement shapes Prochlorococcus ecological adaptation.</title>
        <authorList>
            <person name="Yan W."/>
            <person name="Wei S."/>
            <person name="Wang Q."/>
            <person name="Xiao X."/>
            <person name="Zeng Q."/>
            <person name="Jiao N."/>
            <person name="Zhang R."/>
        </authorList>
    </citation>
    <scope>NUCLEOTIDE SEQUENCE [LARGE SCALE GENOMIC DNA]</scope>
    <source>
        <strain evidence="2 3">XMU1408</strain>
    </source>
</reference>
<keyword evidence="1" id="KW-1133">Transmembrane helix</keyword>
<protein>
    <submittedName>
        <fullName evidence="2">Uncharacterized protein</fullName>
    </submittedName>
</protein>
<evidence type="ECO:0000256" key="1">
    <source>
        <dbReference type="SAM" id="Phobius"/>
    </source>
</evidence>
<organism evidence="2 3">
    <name type="scientific">Prochlorococcus marinus XMU1408</name>
    <dbReference type="NCBI Taxonomy" id="2213228"/>
    <lineage>
        <taxon>Bacteria</taxon>
        <taxon>Bacillati</taxon>
        <taxon>Cyanobacteriota</taxon>
        <taxon>Cyanophyceae</taxon>
        <taxon>Synechococcales</taxon>
        <taxon>Prochlorococcaceae</taxon>
        <taxon>Prochlorococcus</taxon>
    </lineage>
</organism>
<name>A0A318R1W1_PROMR</name>
<proteinExistence type="predicted"/>
<keyword evidence="1" id="KW-0472">Membrane</keyword>
<dbReference type="Proteomes" id="UP000247807">
    <property type="component" value="Unassembled WGS sequence"/>
</dbReference>
<dbReference type="AlphaFoldDB" id="A0A318R1W1"/>
<accession>A0A318R1W1</accession>
<evidence type="ECO:0000313" key="2">
    <source>
        <dbReference type="EMBL" id="PYE03236.1"/>
    </source>
</evidence>
<gene>
    <name evidence="2" type="ORF">DNJ73_05725</name>
</gene>
<evidence type="ECO:0000313" key="3">
    <source>
        <dbReference type="Proteomes" id="UP000247807"/>
    </source>
</evidence>
<sequence length="59" mass="6884">MDTYSLIALGAIILSLFSLVLLSKLFRNLIRKQIDDQMKDMIPIKAIRERIGIRIKLRK</sequence>
<feature type="transmembrane region" description="Helical" evidence="1">
    <location>
        <begin position="6"/>
        <end position="26"/>
    </location>
</feature>
<keyword evidence="1" id="KW-0812">Transmembrane</keyword>
<dbReference type="OrthoDB" id="9940608at2"/>
<dbReference type="EMBL" id="QJUE01000002">
    <property type="protein sequence ID" value="PYE03236.1"/>
    <property type="molecule type" value="Genomic_DNA"/>
</dbReference>
<comment type="caution">
    <text evidence="2">The sequence shown here is derived from an EMBL/GenBank/DDBJ whole genome shotgun (WGS) entry which is preliminary data.</text>
</comment>